<protein>
    <submittedName>
        <fullName evidence="8">RagB/SusD family nutrient uptake outer membrane protein</fullName>
    </submittedName>
</protein>
<dbReference type="Pfam" id="PF07980">
    <property type="entry name" value="SusD_RagB"/>
    <property type="match status" value="1"/>
</dbReference>
<evidence type="ECO:0000313" key="9">
    <source>
        <dbReference type="Proteomes" id="UP001500394"/>
    </source>
</evidence>
<dbReference type="RefSeq" id="WP_345066262.1">
    <property type="nucleotide sequence ID" value="NZ_BAABGR010000015.1"/>
</dbReference>
<comment type="caution">
    <text evidence="8">The sequence shown here is derived from an EMBL/GenBank/DDBJ whole genome shotgun (WGS) entry which is preliminary data.</text>
</comment>
<gene>
    <name evidence="8" type="ORF">GCM10023173_12630</name>
</gene>
<feature type="domain" description="RagB/SusD" evidence="6">
    <location>
        <begin position="393"/>
        <end position="466"/>
    </location>
</feature>
<comment type="similarity">
    <text evidence="2">Belongs to the SusD family.</text>
</comment>
<dbReference type="Pfam" id="PF14322">
    <property type="entry name" value="SusD-like_3"/>
    <property type="match status" value="1"/>
</dbReference>
<dbReference type="SUPFAM" id="SSF48452">
    <property type="entry name" value="TPR-like"/>
    <property type="match status" value="1"/>
</dbReference>
<organism evidence="8 9">
    <name type="scientific">Sphingobacterium thermophilum</name>
    <dbReference type="NCBI Taxonomy" id="768534"/>
    <lineage>
        <taxon>Bacteria</taxon>
        <taxon>Pseudomonadati</taxon>
        <taxon>Bacteroidota</taxon>
        <taxon>Sphingobacteriia</taxon>
        <taxon>Sphingobacteriales</taxon>
        <taxon>Sphingobacteriaceae</taxon>
        <taxon>Sphingobacterium</taxon>
    </lineage>
</organism>
<reference evidence="9" key="1">
    <citation type="journal article" date="2019" name="Int. J. Syst. Evol. Microbiol.">
        <title>The Global Catalogue of Microorganisms (GCM) 10K type strain sequencing project: providing services to taxonomists for standard genome sequencing and annotation.</title>
        <authorList>
            <consortium name="The Broad Institute Genomics Platform"/>
            <consortium name="The Broad Institute Genome Sequencing Center for Infectious Disease"/>
            <person name="Wu L."/>
            <person name="Ma J."/>
        </authorList>
    </citation>
    <scope>NUCLEOTIDE SEQUENCE [LARGE SCALE GENOMIC DNA]</scope>
    <source>
        <strain evidence="9">JCM 17858</strain>
    </source>
</reference>
<comment type="subcellular location">
    <subcellularLocation>
        <location evidence="1">Cell outer membrane</location>
    </subcellularLocation>
</comment>
<evidence type="ECO:0000259" key="6">
    <source>
        <dbReference type="Pfam" id="PF07980"/>
    </source>
</evidence>
<dbReference type="InterPro" id="IPR011990">
    <property type="entry name" value="TPR-like_helical_dom_sf"/>
</dbReference>
<evidence type="ECO:0000256" key="4">
    <source>
        <dbReference type="ARBA" id="ARBA00023136"/>
    </source>
</evidence>
<dbReference type="Proteomes" id="UP001500394">
    <property type="component" value="Unassembled WGS sequence"/>
</dbReference>
<evidence type="ECO:0000313" key="8">
    <source>
        <dbReference type="EMBL" id="GAA4515164.1"/>
    </source>
</evidence>
<dbReference type="Gene3D" id="1.25.40.390">
    <property type="match status" value="1"/>
</dbReference>
<dbReference type="InterPro" id="IPR012944">
    <property type="entry name" value="SusD_RagB_dom"/>
</dbReference>
<evidence type="ECO:0000256" key="1">
    <source>
        <dbReference type="ARBA" id="ARBA00004442"/>
    </source>
</evidence>
<sequence length="502" mass="57597">MKKSKRLSTIYILFVALLLTSCSKWLDIKPETEIDKTELFSTEDGFKEALLGIYIRASKTDLYGKELTVGTPEVLAQNYMISSIDPFRYKATAEFKYDDQYFIARKDNIWKGLYNGIVNANLILENIDKRRNIFLGNNYNIIKGEALALRAYFHFDALRLFAPSYKQAATAKAIPYVTKYSNLSTPFGSVSEVIDSITHDLEKSKVLLEKDPIRSNSYRIGYPTQTDTLLNSELSNPDLFLQNRRHRMNYYAVCATLARVYLYKGDTKKALENAKEIIDAKKFPWTNTTDFIAVEEKNKDRILYKELIFGWYIPSLSTDLNSNWFSNGSSGMHLEQIDAQSIYETSGIGATDIRYMHWFMTVSSGNNYISEIVKYRRNSLSDNESANLHYLMAPAIKLSEVYLIAAECVYDTNPTQAIQYLDEIRKNRGIGQTTSVSDKQAFLQEILKELRKDAFAEGQIFYAYKRLHLPIVGLQGKVFQPDNKIFVLPLPDDELIYGNQKD</sequence>
<keyword evidence="3" id="KW-0732">Signal</keyword>
<name>A0ABP8R0Q5_9SPHI</name>
<proteinExistence type="inferred from homology"/>
<dbReference type="InterPro" id="IPR033985">
    <property type="entry name" value="SusD-like_N"/>
</dbReference>
<dbReference type="PROSITE" id="PS51257">
    <property type="entry name" value="PROKAR_LIPOPROTEIN"/>
    <property type="match status" value="1"/>
</dbReference>
<evidence type="ECO:0000259" key="7">
    <source>
        <dbReference type="Pfam" id="PF14322"/>
    </source>
</evidence>
<keyword evidence="5" id="KW-0998">Cell outer membrane</keyword>
<evidence type="ECO:0000256" key="5">
    <source>
        <dbReference type="ARBA" id="ARBA00023237"/>
    </source>
</evidence>
<dbReference type="EMBL" id="BAABGR010000015">
    <property type="protein sequence ID" value="GAA4515164.1"/>
    <property type="molecule type" value="Genomic_DNA"/>
</dbReference>
<evidence type="ECO:0000256" key="2">
    <source>
        <dbReference type="ARBA" id="ARBA00006275"/>
    </source>
</evidence>
<keyword evidence="9" id="KW-1185">Reference proteome</keyword>
<feature type="domain" description="SusD-like N-terminal" evidence="7">
    <location>
        <begin position="24"/>
        <end position="212"/>
    </location>
</feature>
<keyword evidence="4" id="KW-0472">Membrane</keyword>
<evidence type="ECO:0000256" key="3">
    <source>
        <dbReference type="ARBA" id="ARBA00022729"/>
    </source>
</evidence>
<accession>A0ABP8R0Q5</accession>